<name>A0A6A6FHN9_9PEZI</name>
<dbReference type="OrthoDB" id="10482444at2759"/>
<sequence length="167" mass="19414">MWFKYASSENGDGTTAYGLPPPEDPRVHLDRLINKRERHRLQVELLWQRLSRYGGFIRIPESGPIDGGGGGSPSAYARVPMGRWRLTEENLAHLRRHWERYQPSMLFVHEMLKQIVELEKTLEELEWAIEEVSVRAQQAAALEWSAKRWAAIARMAREEFTKRSALC</sequence>
<feature type="coiled-coil region" evidence="1">
    <location>
        <begin position="108"/>
        <end position="142"/>
    </location>
</feature>
<dbReference type="Proteomes" id="UP000799539">
    <property type="component" value="Unassembled WGS sequence"/>
</dbReference>
<evidence type="ECO:0000313" key="3">
    <source>
        <dbReference type="EMBL" id="KAF2212794.1"/>
    </source>
</evidence>
<reference evidence="3" key="1">
    <citation type="journal article" date="2020" name="Stud. Mycol.">
        <title>101 Dothideomycetes genomes: a test case for predicting lifestyles and emergence of pathogens.</title>
        <authorList>
            <person name="Haridas S."/>
            <person name="Albert R."/>
            <person name="Binder M."/>
            <person name="Bloem J."/>
            <person name="Labutti K."/>
            <person name="Salamov A."/>
            <person name="Andreopoulos B."/>
            <person name="Baker S."/>
            <person name="Barry K."/>
            <person name="Bills G."/>
            <person name="Bluhm B."/>
            <person name="Cannon C."/>
            <person name="Castanera R."/>
            <person name="Culley D."/>
            <person name="Daum C."/>
            <person name="Ezra D."/>
            <person name="Gonzalez J."/>
            <person name="Henrissat B."/>
            <person name="Kuo A."/>
            <person name="Liang C."/>
            <person name="Lipzen A."/>
            <person name="Lutzoni F."/>
            <person name="Magnuson J."/>
            <person name="Mondo S."/>
            <person name="Nolan M."/>
            <person name="Ohm R."/>
            <person name="Pangilinan J."/>
            <person name="Park H.-J."/>
            <person name="Ramirez L."/>
            <person name="Alfaro M."/>
            <person name="Sun H."/>
            <person name="Tritt A."/>
            <person name="Yoshinaga Y."/>
            <person name="Zwiers L.-H."/>
            <person name="Turgeon B."/>
            <person name="Goodwin S."/>
            <person name="Spatafora J."/>
            <person name="Crous P."/>
            <person name="Grigoriev I."/>
        </authorList>
    </citation>
    <scope>NUCLEOTIDE SEQUENCE</scope>
    <source>
        <strain evidence="3">SCOH1-5</strain>
    </source>
</reference>
<organism evidence="3 4">
    <name type="scientific">Cercospora zeae-maydis SCOH1-5</name>
    <dbReference type="NCBI Taxonomy" id="717836"/>
    <lineage>
        <taxon>Eukaryota</taxon>
        <taxon>Fungi</taxon>
        <taxon>Dikarya</taxon>
        <taxon>Ascomycota</taxon>
        <taxon>Pezizomycotina</taxon>
        <taxon>Dothideomycetes</taxon>
        <taxon>Dothideomycetidae</taxon>
        <taxon>Mycosphaerellales</taxon>
        <taxon>Mycosphaerellaceae</taxon>
        <taxon>Cercospora</taxon>
    </lineage>
</organism>
<proteinExistence type="predicted"/>
<keyword evidence="1" id="KW-0175">Coiled coil</keyword>
<dbReference type="AlphaFoldDB" id="A0A6A6FHN9"/>
<evidence type="ECO:0000256" key="2">
    <source>
        <dbReference type="SAM" id="MobiDB-lite"/>
    </source>
</evidence>
<evidence type="ECO:0000256" key="1">
    <source>
        <dbReference type="SAM" id="Coils"/>
    </source>
</evidence>
<dbReference type="EMBL" id="ML992672">
    <property type="protein sequence ID" value="KAF2212794.1"/>
    <property type="molecule type" value="Genomic_DNA"/>
</dbReference>
<gene>
    <name evidence="3" type="ORF">CERZMDRAFT_97292</name>
</gene>
<protein>
    <submittedName>
        <fullName evidence="3">Uncharacterized protein</fullName>
    </submittedName>
</protein>
<keyword evidence="4" id="KW-1185">Reference proteome</keyword>
<evidence type="ECO:0000313" key="4">
    <source>
        <dbReference type="Proteomes" id="UP000799539"/>
    </source>
</evidence>
<accession>A0A6A6FHN9</accession>
<feature type="region of interest" description="Disordered" evidence="2">
    <location>
        <begin position="1"/>
        <end position="21"/>
    </location>
</feature>